<evidence type="ECO:0000313" key="2">
    <source>
        <dbReference type="EMBL" id="MFD1333844.1"/>
    </source>
</evidence>
<dbReference type="EMBL" id="JBHTMX010000367">
    <property type="protein sequence ID" value="MFD1333844.1"/>
    <property type="molecule type" value="Genomic_DNA"/>
</dbReference>
<feature type="non-terminal residue" evidence="2">
    <location>
        <position position="334"/>
    </location>
</feature>
<evidence type="ECO:0008006" key="4">
    <source>
        <dbReference type="Google" id="ProtNLM"/>
    </source>
</evidence>
<name>A0ABW3ZC89_9HYPH</name>
<dbReference type="RefSeq" id="WP_378777715.1">
    <property type="nucleotide sequence ID" value="NZ_JBHTMX010000367.1"/>
</dbReference>
<dbReference type="InterPro" id="IPR025738">
    <property type="entry name" value="BatD"/>
</dbReference>
<evidence type="ECO:0000256" key="1">
    <source>
        <dbReference type="SAM" id="SignalP"/>
    </source>
</evidence>
<organism evidence="2 3">
    <name type="scientific">Methylopila musalis</name>
    <dbReference type="NCBI Taxonomy" id="1134781"/>
    <lineage>
        <taxon>Bacteria</taxon>
        <taxon>Pseudomonadati</taxon>
        <taxon>Pseudomonadota</taxon>
        <taxon>Alphaproteobacteria</taxon>
        <taxon>Hyphomicrobiales</taxon>
        <taxon>Methylopilaceae</taxon>
        <taxon>Methylopila</taxon>
    </lineage>
</organism>
<protein>
    <recommendedName>
        <fullName evidence="4">Protein BatD</fullName>
    </recommendedName>
</protein>
<keyword evidence="3" id="KW-1185">Reference proteome</keyword>
<accession>A0ABW3ZC89</accession>
<dbReference type="Proteomes" id="UP001597171">
    <property type="component" value="Unassembled WGS sequence"/>
</dbReference>
<gene>
    <name evidence="2" type="ORF">ACFQ4O_17705</name>
</gene>
<feature type="chain" id="PRO_5047030251" description="Protein BatD" evidence="1">
    <location>
        <begin position="24"/>
        <end position="334"/>
    </location>
</feature>
<evidence type="ECO:0000313" key="3">
    <source>
        <dbReference type="Proteomes" id="UP001597171"/>
    </source>
</evidence>
<proteinExistence type="predicted"/>
<dbReference type="PANTHER" id="PTHR40940">
    <property type="entry name" value="PROTEIN BATD-RELATED"/>
    <property type="match status" value="1"/>
</dbReference>
<comment type="caution">
    <text evidence="2">The sequence shown here is derived from an EMBL/GenBank/DDBJ whole genome shotgun (WGS) entry which is preliminary data.</text>
</comment>
<sequence>MARALAGLLFVLLVALAPAPARAASSVFDDVRLEVTPLLNGAAPYPRELVLVRIRGVYRPLINLSKLIQPELVDFAWSELGLDDLRVIEEDGFTKREFTRVIAVYPSRSGTLVIGPFVHRLSVVDGAERREIEVVSKPVELKVAEWRGPGGPDDARGWWLPARSVEVRDAWSGDPDRVPRGETLTRTVTVTADGAPADMLPPTPKLLSPGIISFLGPTSRETKITPTGPVSQVTYSWEARPTTAFPATVTEMRIPWFDTQTRKMREAVIPARRMAWAADDSGEPAPVKRAGPSALQIAAALALSFAGGAALLLWRSGAQPWRLPERAPAALTAL</sequence>
<keyword evidence="1" id="KW-0732">Signal</keyword>
<feature type="signal peptide" evidence="1">
    <location>
        <begin position="1"/>
        <end position="23"/>
    </location>
</feature>
<reference evidence="3" key="1">
    <citation type="journal article" date="2019" name="Int. J. Syst. Evol. Microbiol.">
        <title>The Global Catalogue of Microorganisms (GCM) 10K type strain sequencing project: providing services to taxonomists for standard genome sequencing and annotation.</title>
        <authorList>
            <consortium name="The Broad Institute Genomics Platform"/>
            <consortium name="The Broad Institute Genome Sequencing Center for Infectious Disease"/>
            <person name="Wu L."/>
            <person name="Ma J."/>
        </authorList>
    </citation>
    <scope>NUCLEOTIDE SEQUENCE [LARGE SCALE GENOMIC DNA]</scope>
    <source>
        <strain evidence="3">CCUG 61696</strain>
    </source>
</reference>
<dbReference type="PANTHER" id="PTHR40940:SF1">
    <property type="entry name" value="PROTEIN BATD"/>
    <property type="match status" value="1"/>
</dbReference>